<evidence type="ECO:0000256" key="2">
    <source>
        <dbReference type="SAM" id="MobiDB-lite"/>
    </source>
</evidence>
<keyword evidence="1" id="KW-0694">RNA-binding</keyword>
<evidence type="ECO:0000256" key="1">
    <source>
        <dbReference type="PROSITE-ProRule" id="PRU00176"/>
    </source>
</evidence>
<dbReference type="CDD" id="cd12565">
    <property type="entry name" value="RRM1_MRD1"/>
    <property type="match status" value="1"/>
</dbReference>
<accession>A0A8H7BL39</accession>
<dbReference type="FunFam" id="3.30.70.330:FF:000738">
    <property type="entry name" value="RNA-binding motif protein 19"/>
    <property type="match status" value="1"/>
</dbReference>
<protein>
    <submittedName>
        <fullName evidence="4">Multiple RNA-binding domain-containing protein 1</fullName>
    </submittedName>
</protein>
<dbReference type="SUPFAM" id="SSF54928">
    <property type="entry name" value="RNA-binding domain, RBD"/>
    <property type="match status" value="4"/>
</dbReference>
<dbReference type="FunFam" id="3.30.70.330:FF:000442">
    <property type="entry name" value="Multiple RNA-binding domain-containing protein 1"/>
    <property type="match status" value="1"/>
</dbReference>
<evidence type="ECO:0000313" key="4">
    <source>
        <dbReference type="EMBL" id="KAF7722066.1"/>
    </source>
</evidence>
<feature type="domain" description="RRM" evidence="3">
    <location>
        <begin position="446"/>
        <end position="518"/>
    </location>
</feature>
<proteinExistence type="predicted"/>
<comment type="caution">
    <text evidence="4">The sequence shown here is derived from an EMBL/GenBank/DDBJ whole genome shotgun (WGS) entry which is preliminary data.</text>
</comment>
<feature type="region of interest" description="Disordered" evidence="2">
    <location>
        <begin position="341"/>
        <end position="363"/>
    </location>
</feature>
<dbReference type="PROSITE" id="PS50102">
    <property type="entry name" value="RRM"/>
    <property type="match status" value="5"/>
</dbReference>
<feature type="domain" description="RRM" evidence="3">
    <location>
        <begin position="659"/>
        <end position="736"/>
    </location>
</feature>
<dbReference type="OrthoDB" id="439639at2759"/>
<sequence length="779" mass="87963">MYVMSRLIVKNLPKYLTEEALREHFAKQGEVTDAKLMKTAGGVSRKFGFVGYRTEEAADAAMKHFNKTFINMSRIIVEKAIPYGDSSLPRPWSKYSEGSSAHEKLVGPEKKNQEFAVEETDAYKEQQRKKDEHINKLKAVENDPKLKEFLDVMSSRSKSKTWANDDTAPSDISGQTQGNELTEAVIASLADSDDDLYEDLPAKKTTVNTTEDVDMEDAQLQENHEDDLEHSMKRTALQNEESENQSNKPANTRELIEDTGRLFVRNLSYFCTEDDLRNLFSKYGTLSEVHMPISRDTKQSKGYAYILYLLPEHAIRAYEDLDMKTFQGRLLHILPAKEKPPTKEEELFGPNGTKLSSVKKEKEKKRKNLAGNDFNWNSLYMSSDAIAESIADRLGVAKSDVLNAEADNMAVRLALAETQIITETKEFFEKHGIVLDTFGKKARSETVILVKNFPYGTSEEELRDLFGKYGDLGRVLIPPAKTIAVVEFMEPTEARNAFKALAYRRFKDTLIYLEKAPSGIFRDKVGSASIKKKPEEQVKTVVSAADIIENTDINDHDADVATLFVKNLNFSTTPKGLRDVFSSLEGYRSSRINVRPDSKNPNKKISMGYGFVEFNSVDNANKALKAMQGYNLDGHALSIKFSNKGADNKKKSATEADTTKLVVRNVPFEATAKDLRELFSTYGQLKSLRLPKKFNGGHRGFAFLDFMTKQEAKNVYESMANIHLYGRHLVLEWAQEDDGVEALRQKTGKNFAKEENISGRVNKRRKVDLDGAEDDEMLE</sequence>
<keyword evidence="5" id="KW-1185">Reference proteome</keyword>
<feature type="region of interest" description="Disordered" evidence="2">
    <location>
        <begin position="157"/>
        <end position="178"/>
    </location>
</feature>
<feature type="domain" description="RRM" evidence="3">
    <location>
        <begin position="5"/>
        <end position="82"/>
    </location>
</feature>
<evidence type="ECO:0000259" key="3">
    <source>
        <dbReference type="PROSITE" id="PS50102"/>
    </source>
</evidence>
<dbReference type="CDD" id="cd12317">
    <property type="entry name" value="RRM4_RBM19_RRM3_MRD1"/>
    <property type="match status" value="1"/>
</dbReference>
<dbReference type="InterPro" id="IPR035979">
    <property type="entry name" value="RBD_domain_sf"/>
</dbReference>
<dbReference type="GO" id="GO:0003723">
    <property type="term" value="F:RNA binding"/>
    <property type="evidence" value="ECO:0007669"/>
    <property type="project" value="UniProtKB-UniRule"/>
</dbReference>
<reference evidence="4" key="1">
    <citation type="submission" date="2020-01" db="EMBL/GenBank/DDBJ databases">
        <title>Genome Sequencing of Three Apophysomyces-Like Fungal Strains Confirms a Novel Fungal Genus in the Mucoromycota with divergent Burkholderia-like Endosymbiotic Bacteria.</title>
        <authorList>
            <person name="Stajich J.E."/>
            <person name="Macias A.M."/>
            <person name="Carter-House D."/>
            <person name="Lovett B."/>
            <person name="Kasson L.R."/>
            <person name="Berry K."/>
            <person name="Grigoriev I."/>
            <person name="Chang Y."/>
            <person name="Spatafora J."/>
            <person name="Kasson M.T."/>
        </authorList>
    </citation>
    <scope>NUCLEOTIDE SEQUENCE</scope>
    <source>
        <strain evidence="4">NRRL A-21654</strain>
    </source>
</reference>
<dbReference type="AlphaFoldDB" id="A0A8H7BL39"/>
<dbReference type="SMART" id="SM00360">
    <property type="entry name" value="RRM"/>
    <property type="match status" value="5"/>
</dbReference>
<feature type="domain" description="RRM" evidence="3">
    <location>
        <begin position="561"/>
        <end position="644"/>
    </location>
</feature>
<name>A0A8H7BL39_9FUNG</name>
<dbReference type="InterPro" id="IPR012677">
    <property type="entry name" value="Nucleotide-bd_a/b_plait_sf"/>
</dbReference>
<dbReference type="Gene3D" id="3.30.70.330">
    <property type="match status" value="5"/>
</dbReference>
<dbReference type="Proteomes" id="UP000605846">
    <property type="component" value="Unassembled WGS sequence"/>
</dbReference>
<dbReference type="PANTHER" id="PTHR48034">
    <property type="entry name" value="TRANSFORMER-2 SEX-DETERMINING PROTEIN-RELATED"/>
    <property type="match status" value="1"/>
</dbReference>
<dbReference type="InterPro" id="IPR000504">
    <property type="entry name" value="RRM_dom"/>
</dbReference>
<dbReference type="EMBL" id="JABAYA010000215">
    <property type="protein sequence ID" value="KAF7722066.1"/>
    <property type="molecule type" value="Genomic_DNA"/>
</dbReference>
<dbReference type="InterPro" id="IPR050441">
    <property type="entry name" value="RBM"/>
</dbReference>
<gene>
    <name evidence="4" type="primary">MRD1</name>
    <name evidence="4" type="ORF">EC973_003714</name>
</gene>
<evidence type="ECO:0000313" key="5">
    <source>
        <dbReference type="Proteomes" id="UP000605846"/>
    </source>
</evidence>
<dbReference type="Pfam" id="PF00076">
    <property type="entry name" value="RRM_1"/>
    <property type="match status" value="5"/>
</dbReference>
<dbReference type="CDD" id="cd12320">
    <property type="entry name" value="RRM6_RBM19_RRM5_MRD1"/>
    <property type="match status" value="1"/>
</dbReference>
<feature type="domain" description="RRM" evidence="3">
    <location>
        <begin position="260"/>
        <end position="338"/>
    </location>
</feature>
<organism evidence="4 5">
    <name type="scientific">Apophysomyces ossiformis</name>
    <dbReference type="NCBI Taxonomy" id="679940"/>
    <lineage>
        <taxon>Eukaryota</taxon>
        <taxon>Fungi</taxon>
        <taxon>Fungi incertae sedis</taxon>
        <taxon>Mucoromycota</taxon>
        <taxon>Mucoromycotina</taxon>
        <taxon>Mucoromycetes</taxon>
        <taxon>Mucorales</taxon>
        <taxon>Mucorineae</taxon>
        <taxon>Mucoraceae</taxon>
        <taxon>Apophysomyces</taxon>
    </lineage>
</organism>